<dbReference type="InterPro" id="IPR027785">
    <property type="entry name" value="UvrD-like_helicase_C"/>
</dbReference>
<dbReference type="GO" id="GO:0043138">
    <property type="term" value="F:3'-5' DNA helicase activity"/>
    <property type="evidence" value="ECO:0007669"/>
    <property type="project" value="TreeGrafter"/>
</dbReference>
<comment type="caution">
    <text evidence="3">The sequence shown here is derived from an EMBL/GenBank/DDBJ whole genome shotgun (WGS) entry which is preliminary data.</text>
</comment>
<name>A0AAW5ISA6_9BACT</name>
<evidence type="ECO:0000313" key="3">
    <source>
        <dbReference type="EMBL" id="MCP9600181.1"/>
    </source>
</evidence>
<evidence type="ECO:0000256" key="1">
    <source>
        <dbReference type="ARBA" id="ARBA00034923"/>
    </source>
</evidence>
<dbReference type="PANTHER" id="PTHR11070">
    <property type="entry name" value="UVRD / RECB / PCRA DNA HELICASE FAMILY MEMBER"/>
    <property type="match status" value="1"/>
</dbReference>
<dbReference type="Proteomes" id="UP001204486">
    <property type="component" value="Unassembled WGS sequence"/>
</dbReference>
<feature type="domain" description="UvrD-like helicase C-terminal" evidence="2">
    <location>
        <begin position="517"/>
        <end position="563"/>
    </location>
</feature>
<dbReference type="GO" id="GO:0003677">
    <property type="term" value="F:DNA binding"/>
    <property type="evidence" value="ECO:0007669"/>
    <property type="project" value="InterPro"/>
</dbReference>
<reference evidence="3" key="1">
    <citation type="submission" date="2022-07" db="EMBL/GenBank/DDBJ databases">
        <title>Prevotella copri.</title>
        <authorList>
            <person name="Yang C."/>
        </authorList>
    </citation>
    <scope>NUCLEOTIDE SEQUENCE</scope>
    <source>
        <strain evidence="3">HF1476</strain>
    </source>
</reference>
<dbReference type="SUPFAM" id="SSF52540">
    <property type="entry name" value="P-loop containing nucleoside triphosphate hydrolases"/>
    <property type="match status" value="1"/>
</dbReference>
<dbReference type="Pfam" id="PF13538">
    <property type="entry name" value="UvrD_C_2"/>
    <property type="match status" value="1"/>
</dbReference>
<accession>A0AAW5ISA6</accession>
<dbReference type="GO" id="GO:0000725">
    <property type="term" value="P:recombinational repair"/>
    <property type="evidence" value="ECO:0007669"/>
    <property type="project" value="TreeGrafter"/>
</dbReference>
<dbReference type="RefSeq" id="WP_254977118.1">
    <property type="nucleotide sequence ID" value="NZ_JANDWK010000021.1"/>
</dbReference>
<dbReference type="PANTHER" id="PTHR11070:SF2">
    <property type="entry name" value="ATP-DEPENDENT DNA HELICASE SRS2"/>
    <property type="match status" value="1"/>
</dbReference>
<dbReference type="AlphaFoldDB" id="A0AAW5ISA6"/>
<dbReference type="GO" id="GO:0005524">
    <property type="term" value="F:ATP binding"/>
    <property type="evidence" value="ECO:0007669"/>
    <property type="project" value="UniProtKB-KW"/>
</dbReference>
<keyword evidence="3" id="KW-0547">Nucleotide-binding</keyword>
<evidence type="ECO:0000259" key="2">
    <source>
        <dbReference type="Pfam" id="PF13538"/>
    </source>
</evidence>
<keyword evidence="3" id="KW-0067">ATP-binding</keyword>
<dbReference type="EMBL" id="JANDWN010000023">
    <property type="protein sequence ID" value="MCP9600181.1"/>
    <property type="molecule type" value="Genomic_DNA"/>
</dbReference>
<organism evidence="3 4">
    <name type="scientific">Segatella copri</name>
    <dbReference type="NCBI Taxonomy" id="165179"/>
    <lineage>
        <taxon>Bacteria</taxon>
        <taxon>Pseudomonadati</taxon>
        <taxon>Bacteroidota</taxon>
        <taxon>Bacteroidia</taxon>
        <taxon>Bacteroidales</taxon>
        <taxon>Prevotellaceae</taxon>
        <taxon>Segatella</taxon>
    </lineage>
</organism>
<protein>
    <recommendedName>
        <fullName evidence="1">DNA 3'-5' helicase II</fullName>
    </recommendedName>
</protein>
<dbReference type="InterPro" id="IPR000212">
    <property type="entry name" value="DNA_helicase_UvrD/REP"/>
</dbReference>
<dbReference type="Gene3D" id="3.40.50.300">
    <property type="entry name" value="P-loop containing nucleotide triphosphate hydrolases"/>
    <property type="match status" value="2"/>
</dbReference>
<dbReference type="InterPro" id="IPR027417">
    <property type="entry name" value="P-loop_NTPase"/>
</dbReference>
<evidence type="ECO:0000313" key="4">
    <source>
        <dbReference type="Proteomes" id="UP001204486"/>
    </source>
</evidence>
<gene>
    <name evidence="3" type="ORF">NNC55_09470</name>
</gene>
<proteinExistence type="predicted"/>
<sequence length="673" mass="78249">MNSNYFYSNIMQTSKNKAFLEDMQSLAETIKQQIYVLSSPLIDDKYQYDDESLMIVLSSKKKIAFVTTHKMTEEFEDLCEDIIEDIGSVSDKYGYKDKIGRPRKWKDKLTCRYSTYDIADIEDWYCNDITVEDSDDYRTSDLLVSLFIGSINDANSITADEPNNMLDKVKHKILLFDGQQTRFIYEELEAEGKRITIQGLSGTGKTELLMHKLRDLYLKSNDKAVFGFTCFNKILARKLKERIQDFFNFMKVDQQIDWNRLLCVSAWGSYGNKYSGIYRYICSYYEISFYSLRECGSFEVACQKAIEQVRGKIKEYGYAFTYVFVDESQDFKESFFKLCEMVTEKKCFIAGDIFQTIFEEKKKNSVPPNFLLSKCYRTDPKTLMFAQALGMGLFEKEKLWWLDKEQWEQCGYNVNIVGNQYILTREPLRRFEDIDPDFESLKILGAKELVAGIVGLIKKIYSEFPSVKPDDIAIIFLDTDKYIYQYAEELERAIGIELGIECNIAYESKKTEKGKVLISNRNNVKGLEYPFVICFTKKILKEKSYRNTMYTMLTRSFIRSYLMLPKVDGYDNGFTKEMYDGGQSIMKDKRIVVTVPSDIEQAQIKAWIKGGKQALSLEDRINNIFTDLNITDSVSKDMIRKSLEGIPIKNSDAKLRELILAFYNSIDNEDNPT</sequence>